<comment type="caution">
    <text evidence="2">The sequence shown here is derived from an EMBL/GenBank/DDBJ whole genome shotgun (WGS) entry which is preliminary data.</text>
</comment>
<evidence type="ECO:0000313" key="3">
    <source>
        <dbReference type="Proteomes" id="UP001172159"/>
    </source>
</evidence>
<keyword evidence="1" id="KW-0472">Membrane</keyword>
<name>A0AA40EZQ0_9PEZI</name>
<evidence type="ECO:0000256" key="1">
    <source>
        <dbReference type="SAM" id="Phobius"/>
    </source>
</evidence>
<dbReference type="Proteomes" id="UP001172159">
    <property type="component" value="Unassembled WGS sequence"/>
</dbReference>
<keyword evidence="3" id="KW-1185">Reference proteome</keyword>
<feature type="transmembrane region" description="Helical" evidence="1">
    <location>
        <begin position="122"/>
        <end position="140"/>
    </location>
</feature>
<feature type="transmembrane region" description="Helical" evidence="1">
    <location>
        <begin position="48"/>
        <end position="70"/>
    </location>
</feature>
<evidence type="ECO:0000313" key="2">
    <source>
        <dbReference type="EMBL" id="KAK0748329.1"/>
    </source>
</evidence>
<dbReference type="EMBL" id="JAUKTV010000001">
    <property type="protein sequence ID" value="KAK0748329.1"/>
    <property type="molecule type" value="Genomic_DNA"/>
</dbReference>
<organism evidence="2 3">
    <name type="scientific">Apiosordaria backusii</name>
    <dbReference type="NCBI Taxonomy" id="314023"/>
    <lineage>
        <taxon>Eukaryota</taxon>
        <taxon>Fungi</taxon>
        <taxon>Dikarya</taxon>
        <taxon>Ascomycota</taxon>
        <taxon>Pezizomycotina</taxon>
        <taxon>Sordariomycetes</taxon>
        <taxon>Sordariomycetidae</taxon>
        <taxon>Sordariales</taxon>
        <taxon>Lasiosphaeriaceae</taxon>
        <taxon>Apiosordaria</taxon>
    </lineage>
</organism>
<keyword evidence="1" id="KW-1133">Transmembrane helix</keyword>
<accession>A0AA40EZQ0</accession>
<reference evidence="2" key="1">
    <citation type="submission" date="2023-06" db="EMBL/GenBank/DDBJ databases">
        <title>Genome-scale phylogeny and comparative genomics of the fungal order Sordariales.</title>
        <authorList>
            <consortium name="Lawrence Berkeley National Laboratory"/>
            <person name="Hensen N."/>
            <person name="Bonometti L."/>
            <person name="Westerberg I."/>
            <person name="Brannstrom I.O."/>
            <person name="Guillou S."/>
            <person name="Cros-Aarteil S."/>
            <person name="Calhoun S."/>
            <person name="Haridas S."/>
            <person name="Kuo A."/>
            <person name="Mondo S."/>
            <person name="Pangilinan J."/>
            <person name="Riley R."/>
            <person name="Labutti K."/>
            <person name="Andreopoulos B."/>
            <person name="Lipzen A."/>
            <person name="Chen C."/>
            <person name="Yanf M."/>
            <person name="Daum C."/>
            <person name="Ng V."/>
            <person name="Clum A."/>
            <person name="Steindorff A."/>
            <person name="Ohm R."/>
            <person name="Martin F."/>
            <person name="Silar P."/>
            <person name="Natvig D."/>
            <person name="Lalanne C."/>
            <person name="Gautier V."/>
            <person name="Ament-Velasquez S.L."/>
            <person name="Kruys A."/>
            <person name="Hutchinson M.I."/>
            <person name="Powell A.J."/>
            <person name="Barry K."/>
            <person name="Miller A.N."/>
            <person name="Grigoriev I.V."/>
            <person name="Debuchy R."/>
            <person name="Gladieux P."/>
            <person name="Thoren M.H."/>
            <person name="Johannesson H."/>
        </authorList>
    </citation>
    <scope>NUCLEOTIDE SEQUENCE</scope>
    <source>
        <strain evidence="2">CBS 540.89</strain>
    </source>
</reference>
<keyword evidence="1" id="KW-0812">Transmembrane</keyword>
<dbReference type="AlphaFoldDB" id="A0AA40EZQ0"/>
<feature type="transmembrane region" description="Helical" evidence="1">
    <location>
        <begin position="14"/>
        <end position="36"/>
    </location>
</feature>
<sequence>MVIPFDAIIPEDTIVLILYSLTYKSLFLNLSFLNSLLVNIKSLYPTYLFLLTLLLYIFIYYSFLIINYIINYFKGIYYSIYIKDKGLIKDLSKKVLFNVKNKLYILKKILDYLFETAIYNEIRILIIVVSYFNPLVFLLINRRKR</sequence>
<proteinExistence type="predicted"/>
<gene>
    <name evidence="2" type="ORF">B0T21DRAFT_344004</name>
</gene>
<protein>
    <submittedName>
        <fullName evidence="2">Uncharacterized protein</fullName>
    </submittedName>
</protein>